<dbReference type="GO" id="GO:0071555">
    <property type="term" value="P:cell wall organization"/>
    <property type="evidence" value="ECO:0007669"/>
    <property type="project" value="TreeGrafter"/>
</dbReference>
<dbReference type="InterPro" id="IPR012338">
    <property type="entry name" value="Beta-lactam/transpept-like"/>
</dbReference>
<reference evidence="2" key="1">
    <citation type="submission" date="2020-10" db="EMBL/GenBank/DDBJ databases">
        <authorList>
            <person name="Gilroy R."/>
        </authorList>
    </citation>
    <scope>NUCLEOTIDE SEQUENCE</scope>
    <source>
        <strain evidence="2">ChiHecec3B27-6122</strain>
    </source>
</reference>
<evidence type="ECO:0000313" key="3">
    <source>
        <dbReference type="Proteomes" id="UP000886876"/>
    </source>
</evidence>
<dbReference type="AlphaFoldDB" id="A0A9D1G4M3"/>
<reference evidence="2" key="2">
    <citation type="journal article" date="2021" name="PeerJ">
        <title>Extensive microbial diversity within the chicken gut microbiome revealed by metagenomics and culture.</title>
        <authorList>
            <person name="Gilroy R."/>
            <person name="Ravi A."/>
            <person name="Getino M."/>
            <person name="Pursley I."/>
            <person name="Horton D.L."/>
            <person name="Alikhan N.F."/>
            <person name="Baker D."/>
            <person name="Gharbi K."/>
            <person name="Hall N."/>
            <person name="Watson M."/>
            <person name="Adriaenssens E.M."/>
            <person name="Foster-Nyarko E."/>
            <person name="Jarju S."/>
            <person name="Secka A."/>
            <person name="Antonio M."/>
            <person name="Oren A."/>
            <person name="Chaudhuri R.R."/>
            <person name="La Ragione R."/>
            <person name="Hildebrand F."/>
            <person name="Pallen M.J."/>
        </authorList>
    </citation>
    <scope>NUCLEOTIDE SEQUENCE</scope>
    <source>
        <strain evidence="2">ChiHecec3B27-6122</strain>
    </source>
</reference>
<feature type="domain" description="Penicillin-binding protein transpeptidase" evidence="1">
    <location>
        <begin position="136"/>
        <end position="421"/>
    </location>
</feature>
<sequence length="426" mass="44730">MKKVKRRATAALLIAALLVVGLSVYLVRLADNGGAWASYFNGGTPGGTILDRNGVVLYTSDENGYSFAEDWATRVSCYHLIGDANGNVWTGALRQFRDRLSGYSFIEGTTSGETISLTVDSYLNTVAYSAMAGRDGACMLIDYTTSEILCMVSTPSDDPANPSSEPADGTYLNKCLSASFTPGSVFKLVTLAAAIENIPDLYERSFWCEGSAIVGGSTLTCTGAHGTQNIEQALANSCNCVFGQLAVELGADTMAEYAEKLGITAELQLDGMDVLSGSYVKGEEGSIGLAWSGAGQYEDLVCPYAMVRYVSAIANGGSIYEPTLLGHGSLEGKTQVLSADTAQKISEMMNYNVQNAYGSWVFVGLNVSAKTGTAEVGDGTSHAWITGFLNDPEHPYAFVVVLEHAGGGLANAGPVANAVLQAAISK</sequence>
<dbReference type="InterPro" id="IPR001460">
    <property type="entry name" value="PCN-bd_Tpept"/>
</dbReference>
<organism evidence="2 3">
    <name type="scientific">Candidatus Scatomorpha pullistercoris</name>
    <dbReference type="NCBI Taxonomy" id="2840929"/>
    <lineage>
        <taxon>Bacteria</taxon>
        <taxon>Bacillati</taxon>
        <taxon>Bacillota</taxon>
        <taxon>Clostridia</taxon>
        <taxon>Eubacteriales</taxon>
        <taxon>Candidatus Scatomorpha</taxon>
    </lineage>
</organism>
<dbReference type="GO" id="GO:0008658">
    <property type="term" value="F:penicillin binding"/>
    <property type="evidence" value="ECO:0007669"/>
    <property type="project" value="InterPro"/>
</dbReference>
<accession>A0A9D1G4M3</accession>
<dbReference type="GO" id="GO:0005886">
    <property type="term" value="C:plasma membrane"/>
    <property type="evidence" value="ECO:0007669"/>
    <property type="project" value="TreeGrafter"/>
</dbReference>
<name>A0A9D1G4M3_9FIRM</name>
<dbReference type="GO" id="GO:0071972">
    <property type="term" value="F:peptidoglycan L,D-transpeptidase activity"/>
    <property type="evidence" value="ECO:0007669"/>
    <property type="project" value="TreeGrafter"/>
</dbReference>
<evidence type="ECO:0000313" key="2">
    <source>
        <dbReference type="EMBL" id="HIS96614.1"/>
    </source>
</evidence>
<dbReference type="PANTHER" id="PTHR30627">
    <property type="entry name" value="PEPTIDOGLYCAN D,D-TRANSPEPTIDASE"/>
    <property type="match status" value="1"/>
</dbReference>
<dbReference type="PANTHER" id="PTHR30627:SF24">
    <property type="entry name" value="PENICILLIN-BINDING PROTEIN 4B"/>
    <property type="match status" value="1"/>
</dbReference>
<evidence type="ECO:0000259" key="1">
    <source>
        <dbReference type="Pfam" id="PF00905"/>
    </source>
</evidence>
<dbReference type="SUPFAM" id="SSF56601">
    <property type="entry name" value="beta-lactamase/transpeptidase-like"/>
    <property type="match status" value="1"/>
</dbReference>
<dbReference type="Pfam" id="PF00905">
    <property type="entry name" value="Transpeptidase"/>
    <property type="match status" value="1"/>
</dbReference>
<gene>
    <name evidence="2" type="ORF">IAD42_01410</name>
</gene>
<protein>
    <submittedName>
        <fullName evidence="2">Penicillin-binding protein</fullName>
    </submittedName>
</protein>
<comment type="caution">
    <text evidence="2">The sequence shown here is derived from an EMBL/GenBank/DDBJ whole genome shotgun (WGS) entry which is preliminary data.</text>
</comment>
<dbReference type="Gene3D" id="3.40.710.10">
    <property type="entry name" value="DD-peptidase/beta-lactamase superfamily"/>
    <property type="match status" value="1"/>
</dbReference>
<proteinExistence type="predicted"/>
<dbReference type="EMBL" id="DVJS01000032">
    <property type="protein sequence ID" value="HIS96614.1"/>
    <property type="molecule type" value="Genomic_DNA"/>
</dbReference>
<dbReference type="Gene3D" id="3.90.1310.10">
    <property type="entry name" value="Penicillin-binding protein 2a (Domain 2)"/>
    <property type="match status" value="1"/>
</dbReference>
<dbReference type="Proteomes" id="UP000886876">
    <property type="component" value="Unassembled WGS sequence"/>
</dbReference>
<dbReference type="InterPro" id="IPR050515">
    <property type="entry name" value="Beta-lactam/transpept"/>
</dbReference>